<dbReference type="EMBL" id="RQHW01000047">
    <property type="protein sequence ID" value="TGN18604.1"/>
    <property type="molecule type" value="Genomic_DNA"/>
</dbReference>
<accession>A0A4R9LWF0</accession>
<dbReference type="SUPFAM" id="SSF56317">
    <property type="entry name" value="Carbon-nitrogen hydrolase"/>
    <property type="match status" value="1"/>
</dbReference>
<sequence length="233" mass="26577">MPTIKISIYQKNLHKRLSKEEITKIASQKANFLLLPEGFPHFFQASSPEDATSHEKQYQDHLLEISESYQGVIMGGSHYRYNDEKKLVSASPIVQSLVLVDFYEKKSPVEKQVSKGETESIFIMGGLRFGILLGEDIEQSSIWDEFKREGIEVIFHLSSEKNSRTYEEDLEYFGKLSRETKTHIIRVCGISETQKGRSLYASPSGINWKVGKVEEDKDVLKTLSVTVTGNFFL</sequence>
<dbReference type="Proteomes" id="UP000298058">
    <property type="component" value="Unassembled WGS sequence"/>
</dbReference>
<dbReference type="InterPro" id="IPR036526">
    <property type="entry name" value="C-N_Hydrolase_sf"/>
</dbReference>
<dbReference type="RefSeq" id="WP_135761287.1">
    <property type="nucleotide sequence ID" value="NZ_RQHW01000047.1"/>
</dbReference>
<keyword evidence="1" id="KW-0378">Hydrolase</keyword>
<reference evidence="1" key="1">
    <citation type="journal article" date="2019" name="PLoS Negl. Trop. Dis.">
        <title>Revisiting the worldwide diversity of Leptospira species in the environment.</title>
        <authorList>
            <person name="Vincent A.T."/>
            <person name="Schiettekatte O."/>
            <person name="Bourhy P."/>
            <person name="Veyrier F.J."/>
            <person name="Picardeau M."/>
        </authorList>
    </citation>
    <scope>NUCLEOTIDE SEQUENCE [LARGE SCALE GENOMIC DNA]</scope>
    <source>
        <strain evidence="1">201300427</strain>
    </source>
</reference>
<organism evidence="1 2">
    <name type="scientific">Leptospira idonii</name>
    <dbReference type="NCBI Taxonomy" id="1193500"/>
    <lineage>
        <taxon>Bacteria</taxon>
        <taxon>Pseudomonadati</taxon>
        <taxon>Spirochaetota</taxon>
        <taxon>Spirochaetia</taxon>
        <taxon>Leptospirales</taxon>
        <taxon>Leptospiraceae</taxon>
        <taxon>Leptospira</taxon>
    </lineage>
</organism>
<evidence type="ECO:0000313" key="2">
    <source>
        <dbReference type="Proteomes" id="UP000298058"/>
    </source>
</evidence>
<dbReference type="AlphaFoldDB" id="A0A4R9LWF0"/>
<comment type="caution">
    <text evidence="1">The sequence shown here is derived from an EMBL/GenBank/DDBJ whole genome shotgun (WGS) entry which is preliminary data.</text>
</comment>
<evidence type="ECO:0000313" key="1">
    <source>
        <dbReference type="EMBL" id="TGN18604.1"/>
    </source>
</evidence>
<protein>
    <submittedName>
        <fullName evidence="1">Amidohydrolase</fullName>
    </submittedName>
</protein>
<dbReference type="Gene3D" id="3.60.110.10">
    <property type="entry name" value="Carbon-nitrogen hydrolase"/>
    <property type="match status" value="1"/>
</dbReference>
<proteinExistence type="predicted"/>
<dbReference type="GO" id="GO:0016787">
    <property type="term" value="F:hydrolase activity"/>
    <property type="evidence" value="ECO:0007669"/>
    <property type="project" value="UniProtKB-KW"/>
</dbReference>
<name>A0A4R9LWF0_9LEPT</name>
<dbReference type="OrthoDB" id="337992at2"/>
<keyword evidence="2" id="KW-1185">Reference proteome</keyword>
<gene>
    <name evidence="1" type="ORF">EHS15_14595</name>
</gene>